<organism evidence="1">
    <name type="scientific">Escherichia coli F18+</name>
    <dbReference type="NCBI Taxonomy" id="488477"/>
    <lineage>
        <taxon>Bacteria</taxon>
        <taxon>Pseudomonadati</taxon>
        <taxon>Pseudomonadota</taxon>
        <taxon>Gammaproteobacteria</taxon>
        <taxon>Enterobacterales</taxon>
        <taxon>Enterobacteriaceae</taxon>
        <taxon>Escherichia</taxon>
    </lineage>
</organism>
<gene>
    <name evidence="1" type="ORF">TC1_0022</name>
</gene>
<sequence length="124" mass="13824">MGTYVTNTGLMATYGGQFTLTTQPYPFTQMVRVELECQRDFSDISLVFNHLLDSFKLELRGKGTCSPTGFDHASPHFHCFNINRISRCPELSIHYISESVVSRISGALLHERHGAGNGHIVSGY</sequence>
<accession>G7QEJ2</accession>
<dbReference type="AlphaFoldDB" id="G7QEJ2"/>
<geneLocation type="plasmid" evidence="1">
    <name>pTC1</name>
</geneLocation>
<evidence type="ECO:0000313" key="1">
    <source>
        <dbReference type="EMBL" id="AET14880.1"/>
    </source>
</evidence>
<keyword evidence="1" id="KW-0614">Plasmid</keyword>
<dbReference type="EMBL" id="CP000913">
    <property type="protein sequence ID" value="AET14880.1"/>
    <property type="molecule type" value="Genomic_DNA"/>
</dbReference>
<proteinExistence type="predicted"/>
<protein>
    <submittedName>
        <fullName evidence="1">Uncharacterized protein</fullName>
    </submittedName>
</protein>
<reference evidence="1" key="1">
    <citation type="journal article" date="2012" name="Int. J. Med. Microbiol.">
        <title>DNA sequence analysis of the composite plasmid pTC conferring virulence and antimicrobial resistance for porcine enterotoxigenic Escherichia coli.</title>
        <authorList>
            <person name="Fekete P.Z."/>
            <person name="Brzuszkiewicz E."/>
            <person name="Blum-Oehler G."/>
            <person name="Olasz F."/>
            <person name="Szabo M."/>
            <person name="Gottschalk G."/>
            <person name="Hacker J."/>
            <person name="Nagy B."/>
        </authorList>
    </citation>
    <scope>NUCLEOTIDE SEQUENCE [LARGE SCALE GENOMIC DNA]</scope>
    <source>
        <strain evidence="1">EC2173</strain>
        <plasmid evidence="1">pTC1</plasmid>
    </source>
</reference>
<name>G7QEJ2_ECOLX</name>